<dbReference type="InterPro" id="IPR037160">
    <property type="entry name" value="DNA_Pol_thumb_sf"/>
</dbReference>
<dbReference type="Pfam" id="PF14791">
    <property type="entry name" value="DNA_pol_B_thumb"/>
    <property type="match status" value="1"/>
</dbReference>
<organism evidence="9 10">
    <name type="scientific">Paramarasmius palmivorus</name>
    <dbReference type="NCBI Taxonomy" id="297713"/>
    <lineage>
        <taxon>Eukaryota</taxon>
        <taxon>Fungi</taxon>
        <taxon>Dikarya</taxon>
        <taxon>Basidiomycota</taxon>
        <taxon>Agaricomycotina</taxon>
        <taxon>Agaricomycetes</taxon>
        <taxon>Agaricomycetidae</taxon>
        <taxon>Agaricales</taxon>
        <taxon>Marasmiineae</taxon>
        <taxon>Marasmiaceae</taxon>
        <taxon>Paramarasmius</taxon>
    </lineage>
</organism>
<dbReference type="Pfam" id="PF10391">
    <property type="entry name" value="DNA_pol_lambd_f"/>
    <property type="match status" value="1"/>
</dbReference>
<dbReference type="GO" id="GO:0003887">
    <property type="term" value="F:DNA-directed DNA polymerase activity"/>
    <property type="evidence" value="ECO:0007669"/>
    <property type="project" value="UniProtKB-UniRule"/>
</dbReference>
<keyword evidence="2 7" id="KW-0548">Nucleotidyltransferase</keyword>
<comment type="catalytic activity">
    <reaction evidence="6 7">
        <text>DNA(n) + a 2'-deoxyribonucleoside 5'-triphosphate = DNA(n+1) + diphosphate</text>
        <dbReference type="Rhea" id="RHEA:22508"/>
        <dbReference type="Rhea" id="RHEA-COMP:17339"/>
        <dbReference type="Rhea" id="RHEA-COMP:17340"/>
        <dbReference type="ChEBI" id="CHEBI:33019"/>
        <dbReference type="ChEBI" id="CHEBI:61560"/>
        <dbReference type="ChEBI" id="CHEBI:173112"/>
        <dbReference type="EC" id="2.7.7.7"/>
    </reaction>
</comment>
<dbReference type="SMART" id="SM00483">
    <property type="entry name" value="POLXc"/>
    <property type="match status" value="1"/>
</dbReference>
<reference evidence="9 10" key="1">
    <citation type="submission" date="2024-01" db="EMBL/GenBank/DDBJ databases">
        <title>A draft genome for a cacao thread blight-causing isolate of Paramarasmius palmivorus.</title>
        <authorList>
            <person name="Baruah I.K."/>
            <person name="Bukari Y."/>
            <person name="Amoako-Attah I."/>
            <person name="Meinhardt L.W."/>
            <person name="Bailey B.A."/>
            <person name="Cohen S.P."/>
        </authorList>
    </citation>
    <scope>NUCLEOTIDE SEQUENCE [LARGE SCALE GENOMIC DNA]</scope>
    <source>
        <strain evidence="9 10">GH-12</strain>
    </source>
</reference>
<protein>
    <recommendedName>
        <fullName evidence="7">DNA polymerase</fullName>
        <ecNumber evidence="7">2.7.7.7</ecNumber>
    </recommendedName>
</protein>
<dbReference type="GO" id="GO:0003677">
    <property type="term" value="F:DNA binding"/>
    <property type="evidence" value="ECO:0007669"/>
    <property type="project" value="UniProtKB-UniRule"/>
</dbReference>
<dbReference type="AlphaFoldDB" id="A0AAW0BLY0"/>
<keyword evidence="3 7" id="KW-0227">DNA damage</keyword>
<dbReference type="Gene3D" id="3.30.460.10">
    <property type="entry name" value="Beta Polymerase, domain 2"/>
    <property type="match status" value="1"/>
</dbReference>
<evidence type="ECO:0000256" key="6">
    <source>
        <dbReference type="ARBA" id="ARBA00049244"/>
    </source>
</evidence>
<dbReference type="PANTHER" id="PTHR11276">
    <property type="entry name" value="DNA POLYMERASE TYPE-X FAMILY MEMBER"/>
    <property type="match status" value="1"/>
</dbReference>
<dbReference type="InterPro" id="IPR027421">
    <property type="entry name" value="DNA_pol_lamdba_lyase_dom_sf"/>
</dbReference>
<dbReference type="PRINTS" id="PR00869">
    <property type="entry name" value="DNAPOLX"/>
</dbReference>
<dbReference type="Pfam" id="PF14716">
    <property type="entry name" value="HHH_8"/>
    <property type="match status" value="1"/>
</dbReference>
<dbReference type="InterPro" id="IPR002008">
    <property type="entry name" value="DNA_pol_X_beta-like"/>
</dbReference>
<evidence type="ECO:0000256" key="7">
    <source>
        <dbReference type="RuleBase" id="RU366014"/>
    </source>
</evidence>
<dbReference type="PRINTS" id="PR00870">
    <property type="entry name" value="DNAPOLXBETA"/>
</dbReference>
<dbReference type="EC" id="2.7.7.7" evidence="7"/>
<dbReference type="InterPro" id="IPR029398">
    <property type="entry name" value="PolB_thumb"/>
</dbReference>
<comment type="similarity">
    <text evidence="7">Belongs to the DNA polymerase type-X family.</text>
</comment>
<dbReference type="SUPFAM" id="SSF81585">
    <property type="entry name" value="PsbU/PolX domain-like"/>
    <property type="match status" value="1"/>
</dbReference>
<dbReference type="SUPFAM" id="SSF47802">
    <property type="entry name" value="DNA polymerase beta, N-terminal domain-like"/>
    <property type="match status" value="1"/>
</dbReference>
<dbReference type="Gene3D" id="1.10.150.20">
    <property type="entry name" value="5' to 3' exonuclease, C-terminal subdomain"/>
    <property type="match status" value="1"/>
</dbReference>
<sequence length="454" mass="50882">MLIHRALTSAHGHLPGCSKWGLTQLRRSSNDAIVDMLRRCKEAEDQSPVRNPYKIRSFQRAIQAIEGLKQPIEKPEDVQGLRGLGVGAGISKRIVEFLKGNDVAAPIDPKERREEDKKLLARLDLEKVPYIGPTAAQKLVDMGCKSIDELLKPKYFEELKPTQRIGARYYHHLQQPVQRQEAEAIASEKHYLPEVALLYAEASTFGPFAPWSTYSLSCSRRNYPIAPSAVILIQHSAPVHIPLPNVPPFAKAPEDATVDRRGRVHVAFRPTSGYSSRLETARDPLLGTIVPALEERGLLAEKIQSSAGRWIGIARVPDSADTKNGETEIHPFDVRRLRKEAISEGKGIFRKMELNLISEKSLGAALIALTGDVEFNRIIRLAAAKMGLLLNEFGLWKYNENSWELLPASNDEKEIFAELGMKYVEPERRNYSYLTKNGNRTRPATDVKPALKAY</sequence>
<feature type="domain" description="DNA-directed DNA polymerase X" evidence="8">
    <location>
        <begin position="28"/>
        <end position="430"/>
    </location>
</feature>
<evidence type="ECO:0000313" key="9">
    <source>
        <dbReference type="EMBL" id="KAK7028162.1"/>
    </source>
</evidence>
<dbReference type="InterPro" id="IPR002054">
    <property type="entry name" value="DNA-dir_DNA_pol_X"/>
</dbReference>
<dbReference type="GO" id="GO:0006303">
    <property type="term" value="P:double-strand break repair via nonhomologous end joining"/>
    <property type="evidence" value="ECO:0007669"/>
    <property type="project" value="TreeGrafter"/>
</dbReference>
<dbReference type="Proteomes" id="UP001383192">
    <property type="component" value="Unassembled WGS sequence"/>
</dbReference>
<gene>
    <name evidence="9" type="ORF">VNI00_014977</name>
</gene>
<dbReference type="GO" id="GO:0005634">
    <property type="term" value="C:nucleus"/>
    <property type="evidence" value="ECO:0007669"/>
    <property type="project" value="UniProtKB-SubCell"/>
</dbReference>
<keyword evidence="4 7" id="KW-0239">DNA-directed DNA polymerase</keyword>
<dbReference type="GO" id="GO:0046872">
    <property type="term" value="F:metal ion binding"/>
    <property type="evidence" value="ECO:0007669"/>
    <property type="project" value="UniProtKB-UniRule"/>
</dbReference>
<comment type="subcellular location">
    <subcellularLocation>
        <location evidence="7">Nucleus</location>
    </subcellularLocation>
</comment>
<keyword evidence="1 7" id="KW-0808">Transferase</keyword>
<evidence type="ECO:0000256" key="3">
    <source>
        <dbReference type="ARBA" id="ARBA00022763"/>
    </source>
</evidence>
<comment type="caution">
    <text evidence="9">The sequence shown here is derived from an EMBL/GenBank/DDBJ whole genome shotgun (WGS) entry which is preliminary data.</text>
</comment>
<dbReference type="SUPFAM" id="SSF81301">
    <property type="entry name" value="Nucleotidyltransferase"/>
    <property type="match status" value="1"/>
</dbReference>
<evidence type="ECO:0000256" key="1">
    <source>
        <dbReference type="ARBA" id="ARBA00022679"/>
    </source>
</evidence>
<dbReference type="InterPro" id="IPR043519">
    <property type="entry name" value="NT_sf"/>
</dbReference>
<evidence type="ECO:0000313" key="10">
    <source>
        <dbReference type="Proteomes" id="UP001383192"/>
    </source>
</evidence>
<proteinExistence type="inferred from homology"/>
<dbReference type="PANTHER" id="PTHR11276:SF28">
    <property type="entry name" value="DNA POLYMERASE LAMBDA"/>
    <property type="match status" value="1"/>
</dbReference>
<evidence type="ECO:0000259" key="8">
    <source>
        <dbReference type="SMART" id="SM00483"/>
    </source>
</evidence>
<dbReference type="InterPro" id="IPR010996">
    <property type="entry name" value="HHH_MUS81"/>
</dbReference>
<evidence type="ECO:0000256" key="4">
    <source>
        <dbReference type="ARBA" id="ARBA00022932"/>
    </source>
</evidence>
<dbReference type="InterPro" id="IPR018944">
    <property type="entry name" value="DNA_pol_lambd_fingers_domain"/>
</dbReference>
<dbReference type="EMBL" id="JAYKXP010000090">
    <property type="protein sequence ID" value="KAK7028162.1"/>
    <property type="molecule type" value="Genomic_DNA"/>
</dbReference>
<comment type="function">
    <text evidence="7">DNA polymerase that functions in several pathways of DNA repair. Involved in base excision repair (BER) responsible for repair of lesions that give rise to abasic (AP) sites in DNA. Also contributes to DNA double-strand break repair by non-homologous end joining and homologous recombination. Has both template-dependent and template-independent (terminal transferase) DNA polymerase activities. Has also a 5'-deoxyribose-5-phosphate lyase (dRP lyase) activity.</text>
</comment>
<keyword evidence="7" id="KW-0539">Nucleus</keyword>
<dbReference type="Gene3D" id="3.30.210.10">
    <property type="entry name" value="DNA polymerase, thumb domain"/>
    <property type="match status" value="1"/>
</dbReference>
<dbReference type="Gene3D" id="1.10.150.110">
    <property type="entry name" value="DNA polymerase beta, N-terminal domain-like"/>
    <property type="match status" value="1"/>
</dbReference>
<name>A0AAW0BLY0_9AGAR</name>
<dbReference type="InterPro" id="IPR022312">
    <property type="entry name" value="DNA_pol_X"/>
</dbReference>
<evidence type="ECO:0000256" key="5">
    <source>
        <dbReference type="ARBA" id="ARBA00023204"/>
    </source>
</evidence>
<accession>A0AAW0BLY0</accession>
<evidence type="ECO:0000256" key="2">
    <source>
        <dbReference type="ARBA" id="ARBA00022695"/>
    </source>
</evidence>
<keyword evidence="10" id="KW-1185">Reference proteome</keyword>
<keyword evidence="5 7" id="KW-0234">DNA repair</keyword>